<dbReference type="GO" id="GO:0004140">
    <property type="term" value="F:dephospho-CoA kinase activity"/>
    <property type="evidence" value="ECO:0007669"/>
    <property type="project" value="InterPro"/>
</dbReference>
<dbReference type="Proteomes" id="UP000046395">
    <property type="component" value="Unassembled WGS sequence"/>
</dbReference>
<organism evidence="4 5">
    <name type="scientific">Trichuris muris</name>
    <name type="common">Mouse whipworm</name>
    <dbReference type="NCBI Taxonomy" id="70415"/>
    <lineage>
        <taxon>Eukaryota</taxon>
        <taxon>Metazoa</taxon>
        <taxon>Ecdysozoa</taxon>
        <taxon>Nematoda</taxon>
        <taxon>Enoplea</taxon>
        <taxon>Dorylaimia</taxon>
        <taxon>Trichinellida</taxon>
        <taxon>Trichuridae</taxon>
        <taxon>Trichuris</taxon>
    </lineage>
</organism>
<dbReference type="InterPro" id="IPR004821">
    <property type="entry name" value="Cyt_trans-like"/>
</dbReference>
<dbReference type="SUPFAM" id="SSF52374">
    <property type="entry name" value="Nucleotidylyl transferase"/>
    <property type="match status" value="1"/>
</dbReference>
<dbReference type="CDD" id="cd02022">
    <property type="entry name" value="DPCK"/>
    <property type="match status" value="1"/>
</dbReference>
<dbReference type="GO" id="GO:0005524">
    <property type="term" value="F:ATP binding"/>
    <property type="evidence" value="ECO:0007669"/>
    <property type="project" value="UniProtKB-KW"/>
</dbReference>
<proteinExistence type="inferred from homology"/>
<evidence type="ECO:0000256" key="1">
    <source>
        <dbReference type="ARBA" id="ARBA00022741"/>
    </source>
</evidence>
<dbReference type="PANTHER" id="PTHR10695">
    <property type="entry name" value="DEPHOSPHO-COA KINASE-RELATED"/>
    <property type="match status" value="1"/>
</dbReference>
<protein>
    <submittedName>
        <fullName evidence="5">CTP_transf_like domain-containing protein</fullName>
    </submittedName>
</protein>
<dbReference type="Gene3D" id="3.40.50.300">
    <property type="entry name" value="P-loop containing nucleotide triphosphate hydrolases"/>
    <property type="match status" value="1"/>
</dbReference>
<dbReference type="Pfam" id="PF01121">
    <property type="entry name" value="CoaE"/>
    <property type="match status" value="1"/>
</dbReference>
<dbReference type="GO" id="GO:0015937">
    <property type="term" value="P:coenzyme A biosynthetic process"/>
    <property type="evidence" value="ECO:0007669"/>
    <property type="project" value="InterPro"/>
</dbReference>
<dbReference type="AlphaFoldDB" id="A0A5S6Q8E5"/>
<evidence type="ECO:0000313" key="5">
    <source>
        <dbReference type="WBParaSite" id="TMUE_1000003227.1"/>
    </source>
</evidence>
<dbReference type="FunFam" id="3.40.50.620:FF:000089">
    <property type="entry name" value="Bifunctional coenzyme A synthase"/>
    <property type="match status" value="1"/>
</dbReference>
<evidence type="ECO:0000259" key="3">
    <source>
        <dbReference type="Pfam" id="PF01467"/>
    </source>
</evidence>
<dbReference type="HAMAP" id="MF_00376">
    <property type="entry name" value="Dephospho_CoA_kinase"/>
    <property type="match status" value="1"/>
</dbReference>
<dbReference type="NCBIfam" id="TIGR00152">
    <property type="entry name" value="dephospho-CoA kinase"/>
    <property type="match status" value="1"/>
</dbReference>
<dbReference type="PROSITE" id="PS51219">
    <property type="entry name" value="DPCK"/>
    <property type="match status" value="1"/>
</dbReference>
<dbReference type="InterPro" id="IPR014729">
    <property type="entry name" value="Rossmann-like_a/b/a_fold"/>
</dbReference>
<keyword evidence="2" id="KW-0067">ATP-binding</keyword>
<dbReference type="WBParaSite" id="TMUE_1000003227.1">
    <property type="protein sequence ID" value="TMUE_1000003227.1"/>
    <property type="gene ID" value="WBGene00293114"/>
</dbReference>
<dbReference type="Gene3D" id="3.40.50.620">
    <property type="entry name" value="HUPs"/>
    <property type="match status" value="1"/>
</dbReference>
<dbReference type="STRING" id="70415.A0A5S6Q8E5"/>
<dbReference type="PANTHER" id="PTHR10695:SF46">
    <property type="entry name" value="BIFUNCTIONAL COENZYME A SYNTHASE-RELATED"/>
    <property type="match status" value="1"/>
</dbReference>
<dbReference type="SUPFAM" id="SSF52540">
    <property type="entry name" value="P-loop containing nucleoside triphosphate hydrolases"/>
    <property type="match status" value="1"/>
</dbReference>
<keyword evidence="4" id="KW-1185">Reference proteome</keyword>
<dbReference type="Pfam" id="PF01467">
    <property type="entry name" value="CTP_transf_like"/>
    <property type="match status" value="1"/>
</dbReference>
<dbReference type="InterPro" id="IPR027417">
    <property type="entry name" value="P-loop_NTPase"/>
</dbReference>
<feature type="domain" description="Cytidyltransferase-like" evidence="3">
    <location>
        <begin position="166"/>
        <end position="303"/>
    </location>
</feature>
<reference evidence="5" key="1">
    <citation type="submission" date="2019-12" db="UniProtKB">
        <authorList>
            <consortium name="WormBaseParasite"/>
        </authorList>
    </citation>
    <scope>IDENTIFICATION</scope>
</reference>
<evidence type="ECO:0000256" key="2">
    <source>
        <dbReference type="ARBA" id="ARBA00022840"/>
    </source>
</evidence>
<evidence type="ECO:0000313" key="4">
    <source>
        <dbReference type="Proteomes" id="UP000046395"/>
    </source>
</evidence>
<keyword evidence="1" id="KW-0547">Nucleotide-binding</keyword>
<name>A0A5S6Q8E5_TRIMR</name>
<sequence>MISSEMKVLLFITQLQSTFRPQLAALLSHIGSSLMSSKVYVKIHSNISKHWNIARAFQFVHDLYDIVGSSHYQTTFRILTDSLKGLSDGNIMLDVDSLIVDCDTIELREQVRLMIRNRSVFEPLWVLHVNTENMMPSIASRRIEEAKPLNENWSTEKVGFYKHVALGGTFDHLHIGHELLLTCSVLAGSELTVGIICGEMLKRKFLYQLTECLEDRIENVSRFIRDIAVNLPFTCVAINNAFGPTITDTTMDCLIVSDETAEGGRLVNVKRMEKGLPEMKLMSVKLLSGEQRDVGSEVKISSTKKRIEMLGHLIRSPEKPPSTPYIIGLTGGIASGKSKIAEYLKIWGAHVINCDAIGHQVYLPNTTAYKRIVEEFGPAVVDQASGLINRPALGKIVFSDEKKLQTLNGIVWPEIAEAVKRELSDIGQRKRVVVIEAAVLLDAGWESLTHEVWLVYIPEDEAVRRVMERCNCSEEEALGRVRAQKLNNDRNFAKANVVFCSLWDYDVTRAQAATAWRELLSRLELYLCVYAVSCYTSIDEAVLQTLWTGRRTTKQGRKKLDERTEAGIMKGRPWRSH</sequence>
<accession>A0A5S6Q8E5</accession>
<dbReference type="InterPro" id="IPR001977">
    <property type="entry name" value="Depp_CoAkinase"/>
</dbReference>